<evidence type="ECO:0000259" key="12">
    <source>
        <dbReference type="Pfam" id="PF08544"/>
    </source>
</evidence>
<evidence type="ECO:0000313" key="15">
    <source>
        <dbReference type="Proteomes" id="UP000824189"/>
    </source>
</evidence>
<dbReference type="InterPro" id="IPR006206">
    <property type="entry name" value="Mevalonate/galactokinase"/>
</dbReference>
<comment type="similarity">
    <text evidence="1">Belongs to the GHMP kinase family. GalK subfamily.</text>
</comment>
<dbReference type="Gene3D" id="3.30.70.890">
    <property type="entry name" value="GHMP kinase, C-terminal domain"/>
    <property type="match status" value="1"/>
</dbReference>
<dbReference type="PROSITE" id="PS00106">
    <property type="entry name" value="GALACTOKINASE"/>
    <property type="match status" value="1"/>
</dbReference>
<dbReference type="PIRSF" id="PIRSF000530">
    <property type="entry name" value="Galactokinase"/>
    <property type="match status" value="1"/>
</dbReference>
<dbReference type="InterPro" id="IPR019741">
    <property type="entry name" value="Galactokinase_CS"/>
</dbReference>
<keyword evidence="4" id="KW-0547">Nucleotide-binding</keyword>
<dbReference type="InterPro" id="IPR019539">
    <property type="entry name" value="GalKase_N"/>
</dbReference>
<dbReference type="SUPFAM" id="SSF55060">
    <property type="entry name" value="GHMP Kinase, C-terminal domain"/>
    <property type="match status" value="1"/>
</dbReference>
<dbReference type="GO" id="GO:0046872">
    <property type="term" value="F:metal ion binding"/>
    <property type="evidence" value="ECO:0007669"/>
    <property type="project" value="UniProtKB-KW"/>
</dbReference>
<dbReference type="Pfam" id="PF08544">
    <property type="entry name" value="GHMP_kinases_C"/>
    <property type="match status" value="1"/>
</dbReference>
<dbReference type="GO" id="GO:0004335">
    <property type="term" value="F:galactokinase activity"/>
    <property type="evidence" value="ECO:0007669"/>
    <property type="project" value="UniProtKB-UniRule"/>
</dbReference>
<reference evidence="14" key="2">
    <citation type="submission" date="2021-04" db="EMBL/GenBank/DDBJ databases">
        <authorList>
            <person name="Gilroy R."/>
        </authorList>
    </citation>
    <scope>NUCLEOTIDE SEQUENCE</scope>
    <source>
        <strain evidence="14">4376</strain>
    </source>
</reference>
<gene>
    <name evidence="14" type="primary">galK</name>
    <name evidence="14" type="ORF">H9867_04955</name>
</gene>
<evidence type="ECO:0000259" key="13">
    <source>
        <dbReference type="Pfam" id="PF10509"/>
    </source>
</evidence>
<evidence type="ECO:0000259" key="11">
    <source>
        <dbReference type="Pfam" id="PF00288"/>
    </source>
</evidence>
<dbReference type="InterPro" id="IPR020568">
    <property type="entry name" value="Ribosomal_Su5_D2-typ_SF"/>
</dbReference>
<dbReference type="EC" id="2.7.1.6" evidence="10"/>
<dbReference type="InterPro" id="IPR000705">
    <property type="entry name" value="Galactokinase"/>
</dbReference>
<feature type="domain" description="Galactokinase N-terminal" evidence="13">
    <location>
        <begin position="19"/>
        <end position="65"/>
    </location>
</feature>
<dbReference type="NCBIfam" id="TIGR00131">
    <property type="entry name" value="gal_kin"/>
    <property type="match status" value="1"/>
</dbReference>
<feature type="domain" description="GHMP kinase N-terminal" evidence="11">
    <location>
        <begin position="102"/>
        <end position="181"/>
    </location>
</feature>
<evidence type="ECO:0000256" key="3">
    <source>
        <dbReference type="ARBA" id="ARBA00022723"/>
    </source>
</evidence>
<keyword evidence="7" id="KW-0460">Magnesium</keyword>
<evidence type="ECO:0000256" key="8">
    <source>
        <dbReference type="ARBA" id="ARBA00023144"/>
    </source>
</evidence>
<dbReference type="InterPro" id="IPR006204">
    <property type="entry name" value="GHMP_kinase_N_dom"/>
</dbReference>
<evidence type="ECO:0000313" key="14">
    <source>
        <dbReference type="EMBL" id="HIW95817.1"/>
    </source>
</evidence>
<evidence type="ECO:0000256" key="4">
    <source>
        <dbReference type="ARBA" id="ARBA00022741"/>
    </source>
</evidence>
<keyword evidence="3" id="KW-0479">Metal-binding</keyword>
<keyword evidence="9" id="KW-0119">Carbohydrate metabolism</keyword>
<dbReference type="SUPFAM" id="SSF54211">
    <property type="entry name" value="Ribosomal protein S5 domain 2-like"/>
    <property type="match status" value="1"/>
</dbReference>
<evidence type="ECO:0000256" key="9">
    <source>
        <dbReference type="ARBA" id="ARBA00023277"/>
    </source>
</evidence>
<name>A0A9D1UQ06_9CORY</name>
<dbReference type="Proteomes" id="UP000824189">
    <property type="component" value="Unassembled WGS sequence"/>
</dbReference>
<evidence type="ECO:0000256" key="2">
    <source>
        <dbReference type="ARBA" id="ARBA00022679"/>
    </source>
</evidence>
<keyword evidence="6" id="KW-0067">ATP-binding</keyword>
<keyword evidence="5" id="KW-0418">Kinase</keyword>
<dbReference type="GO" id="GO:0005829">
    <property type="term" value="C:cytosol"/>
    <property type="evidence" value="ECO:0007669"/>
    <property type="project" value="TreeGrafter"/>
</dbReference>
<reference evidence="14" key="1">
    <citation type="journal article" date="2021" name="PeerJ">
        <title>Extensive microbial diversity within the chicken gut microbiome revealed by metagenomics and culture.</title>
        <authorList>
            <person name="Gilroy R."/>
            <person name="Ravi A."/>
            <person name="Getino M."/>
            <person name="Pursley I."/>
            <person name="Horton D.L."/>
            <person name="Alikhan N.F."/>
            <person name="Baker D."/>
            <person name="Gharbi K."/>
            <person name="Hall N."/>
            <person name="Watson M."/>
            <person name="Adriaenssens E.M."/>
            <person name="Foster-Nyarko E."/>
            <person name="Jarju S."/>
            <person name="Secka A."/>
            <person name="Antonio M."/>
            <person name="Oren A."/>
            <person name="Chaudhuri R.R."/>
            <person name="La Ragione R."/>
            <person name="Hildebrand F."/>
            <person name="Pallen M.J."/>
        </authorList>
    </citation>
    <scope>NUCLEOTIDE SEQUENCE</scope>
    <source>
        <strain evidence="14">4376</strain>
    </source>
</reference>
<dbReference type="FunFam" id="3.30.70.890:FF:000001">
    <property type="entry name" value="Galactokinase"/>
    <property type="match status" value="1"/>
</dbReference>
<accession>A0A9D1UQ06</accession>
<dbReference type="PANTHER" id="PTHR10457:SF7">
    <property type="entry name" value="GALACTOKINASE-RELATED"/>
    <property type="match status" value="1"/>
</dbReference>
<feature type="domain" description="GHMP kinase C-terminal" evidence="12">
    <location>
        <begin position="292"/>
        <end position="372"/>
    </location>
</feature>
<dbReference type="AlphaFoldDB" id="A0A9D1UQ06"/>
<dbReference type="Pfam" id="PF00288">
    <property type="entry name" value="GHMP_kinases_N"/>
    <property type="match status" value="1"/>
</dbReference>
<organism evidence="14 15">
    <name type="scientific">Candidatus Corynebacterium gallistercoris</name>
    <dbReference type="NCBI Taxonomy" id="2838530"/>
    <lineage>
        <taxon>Bacteria</taxon>
        <taxon>Bacillati</taxon>
        <taxon>Actinomycetota</taxon>
        <taxon>Actinomycetes</taxon>
        <taxon>Mycobacteriales</taxon>
        <taxon>Corynebacteriaceae</taxon>
        <taxon>Corynebacterium</taxon>
    </lineage>
</organism>
<dbReference type="InterPro" id="IPR036554">
    <property type="entry name" value="GHMP_kinase_C_sf"/>
</dbReference>
<dbReference type="PANTHER" id="PTHR10457">
    <property type="entry name" value="MEVALONATE KINASE/GALACTOKINASE"/>
    <property type="match status" value="1"/>
</dbReference>
<protein>
    <recommendedName>
        <fullName evidence="10">Galactokinase</fullName>
        <ecNumber evidence="10">2.7.1.6</ecNumber>
    </recommendedName>
</protein>
<dbReference type="InterPro" id="IPR013750">
    <property type="entry name" value="GHMP_kinase_C_dom"/>
</dbReference>
<dbReference type="Pfam" id="PF10509">
    <property type="entry name" value="GalKase_gal_bdg"/>
    <property type="match status" value="1"/>
</dbReference>
<keyword evidence="8" id="KW-0299">Galactose metabolism</keyword>
<keyword evidence="2 14" id="KW-0808">Transferase</keyword>
<evidence type="ECO:0000256" key="7">
    <source>
        <dbReference type="ARBA" id="ARBA00022842"/>
    </source>
</evidence>
<dbReference type="InterPro" id="IPR006203">
    <property type="entry name" value="GHMP_knse_ATP-bd_CS"/>
</dbReference>
<evidence type="ECO:0000256" key="5">
    <source>
        <dbReference type="ARBA" id="ARBA00022777"/>
    </source>
</evidence>
<dbReference type="InterPro" id="IPR014721">
    <property type="entry name" value="Ribsml_uS5_D2-typ_fold_subgr"/>
</dbReference>
<comment type="caution">
    <text evidence="14">The sequence shown here is derived from an EMBL/GenBank/DDBJ whole genome shotgun (WGS) entry which is preliminary data.</text>
</comment>
<proteinExistence type="inferred from homology"/>
<evidence type="ECO:0000256" key="1">
    <source>
        <dbReference type="ARBA" id="ARBA00006566"/>
    </source>
</evidence>
<dbReference type="EMBL" id="DXFZ01000057">
    <property type="protein sequence ID" value="HIW95817.1"/>
    <property type="molecule type" value="Genomic_DNA"/>
</dbReference>
<dbReference type="PRINTS" id="PR00959">
    <property type="entry name" value="MEVGALKINASE"/>
</dbReference>
<dbReference type="PROSITE" id="PS00627">
    <property type="entry name" value="GHMP_KINASES_ATP"/>
    <property type="match status" value="1"/>
</dbReference>
<evidence type="ECO:0000256" key="10">
    <source>
        <dbReference type="NCBIfam" id="TIGR00131"/>
    </source>
</evidence>
<dbReference type="GO" id="GO:0006012">
    <property type="term" value="P:galactose metabolic process"/>
    <property type="evidence" value="ECO:0007669"/>
    <property type="project" value="UniProtKB-UniRule"/>
</dbReference>
<dbReference type="PRINTS" id="PR00473">
    <property type="entry name" value="GALCTOKINASE"/>
</dbReference>
<evidence type="ECO:0000256" key="6">
    <source>
        <dbReference type="ARBA" id="ARBA00022840"/>
    </source>
</evidence>
<dbReference type="Gene3D" id="3.30.230.10">
    <property type="match status" value="1"/>
</dbReference>
<dbReference type="GO" id="GO:0005524">
    <property type="term" value="F:ATP binding"/>
    <property type="evidence" value="ECO:0007669"/>
    <property type="project" value="UniProtKB-UniRule"/>
</dbReference>
<sequence>MKWSETREPAQAAADVQALFAAEFGGEGPVWSAPGRVNLIGEHVDYAGGISVPFALSQRTYVAARSNDDGVYRVASRFGGEVMRETVREVGPGQPTGWVGYVVGTIWAYGVEGGFDIAIESDVPVGAGLSSSAALECSAGLAAAELAGDVDRTRLMEAAIRAENEVVGASTGGLDQRIALFAQPGHALAIDFAEDTAEQVPFDIAARGLAVLVMNTNAPHSLADGQYASRRAVIDGVTADLNVSSLRYAQDAEAQSARWAAAHPQGDVSEWTATVARRVRHVVSEIERTAGAIEQLKAGDMSGFGESMQASHASLRDDYEVTVPQLDVAVDVAMSQGALGARMTGGGFGGSAIALLPMERVEDTAAAVHAAFAKAGFNEPEFAVALPGAGARCEA</sequence>